<gene>
    <name evidence="2" type="ORF">DW060_00995</name>
</gene>
<dbReference type="EMBL" id="QRNO01000002">
    <property type="protein sequence ID" value="RHK53067.1"/>
    <property type="molecule type" value="Genomic_DNA"/>
</dbReference>
<evidence type="ECO:0000313" key="3">
    <source>
        <dbReference type="Proteomes" id="UP000286598"/>
    </source>
</evidence>
<comment type="caution">
    <text evidence="2">The sequence shown here is derived from an EMBL/GenBank/DDBJ whole genome shotgun (WGS) entry which is preliminary data.</text>
</comment>
<dbReference type="Proteomes" id="UP000286598">
    <property type="component" value="Unassembled WGS sequence"/>
</dbReference>
<dbReference type="OrthoDB" id="955130at2"/>
<protein>
    <submittedName>
        <fullName evidence="2">Uncharacterized protein</fullName>
    </submittedName>
</protein>
<evidence type="ECO:0000313" key="2">
    <source>
        <dbReference type="EMBL" id="RHK53067.1"/>
    </source>
</evidence>
<name>A0A415GRZ0_9BACT</name>
<evidence type="ECO:0000256" key="1">
    <source>
        <dbReference type="SAM" id="MobiDB-lite"/>
    </source>
</evidence>
<accession>A0A415GRZ0</accession>
<feature type="compositionally biased region" description="Gly residues" evidence="1">
    <location>
        <begin position="159"/>
        <end position="168"/>
    </location>
</feature>
<sequence length="349" mass="38832">MGRNANGLLKSNTDKGDLTVGQLGLHPKAIKMFENPISSWLWEYNDKVSNTLSEFRSQLAKVTKHDTKEISALKRVVEHFKANREQGTEKEFVDYVRRSANSVILGRYKERLLHQGGIASDIVESYAVQRAKRILVPQIVKHLKKSTMGWNSGGITSSGKGGSSGGSKGATEKGYTAKMVKNIVGMEQKYRRNKDETLHVFNSKGDIVSSIGGKGAQVVFDPKKIPANSILTHNHPRSLGESGIRRIGNSFSSDDIRSAIKVNAKEMRAVTPTYTFSIKRPKGGWGVSADEATKAFAYANRTVSKQGHNYLNQTKWNESNIARAEVTHFHKVMKMLAKKYGWDYSKKNN</sequence>
<organism evidence="2 3">
    <name type="scientific">Leyella stercorea</name>
    <dbReference type="NCBI Taxonomy" id="363265"/>
    <lineage>
        <taxon>Bacteria</taxon>
        <taxon>Pseudomonadati</taxon>
        <taxon>Bacteroidota</taxon>
        <taxon>Bacteroidia</taxon>
        <taxon>Bacteroidales</taxon>
        <taxon>Prevotellaceae</taxon>
        <taxon>Leyella</taxon>
    </lineage>
</organism>
<proteinExistence type="predicted"/>
<reference evidence="2 3" key="1">
    <citation type="submission" date="2018-08" db="EMBL/GenBank/DDBJ databases">
        <title>A genome reference for cultivated species of the human gut microbiota.</title>
        <authorList>
            <person name="Zou Y."/>
            <person name="Xue W."/>
            <person name="Luo G."/>
        </authorList>
    </citation>
    <scope>NUCLEOTIDE SEQUENCE [LARGE SCALE GENOMIC DNA]</scope>
    <source>
        <strain evidence="2 3">AF42-9</strain>
    </source>
</reference>
<keyword evidence="3" id="KW-1185">Reference proteome</keyword>
<feature type="region of interest" description="Disordered" evidence="1">
    <location>
        <begin position="151"/>
        <end position="172"/>
    </location>
</feature>
<dbReference type="AlphaFoldDB" id="A0A415GRZ0"/>